<gene>
    <name evidence="1" type="ORF">QFC20_002445</name>
</gene>
<evidence type="ECO:0000313" key="1">
    <source>
        <dbReference type="EMBL" id="KAJ9111858.1"/>
    </source>
</evidence>
<dbReference type="EMBL" id="JASBWS010000017">
    <property type="protein sequence ID" value="KAJ9111858.1"/>
    <property type="molecule type" value="Genomic_DNA"/>
</dbReference>
<comment type="caution">
    <text evidence="1">The sequence shown here is derived from an EMBL/GenBank/DDBJ whole genome shotgun (WGS) entry which is preliminary data.</text>
</comment>
<organism evidence="1 2">
    <name type="scientific">Naganishia adeliensis</name>
    <dbReference type="NCBI Taxonomy" id="92952"/>
    <lineage>
        <taxon>Eukaryota</taxon>
        <taxon>Fungi</taxon>
        <taxon>Dikarya</taxon>
        <taxon>Basidiomycota</taxon>
        <taxon>Agaricomycotina</taxon>
        <taxon>Tremellomycetes</taxon>
        <taxon>Filobasidiales</taxon>
        <taxon>Filobasidiaceae</taxon>
        <taxon>Naganishia</taxon>
    </lineage>
</organism>
<evidence type="ECO:0000313" key="2">
    <source>
        <dbReference type="Proteomes" id="UP001230649"/>
    </source>
</evidence>
<sequence length="811" mass="89335">MSVALTNTSSRVIFAAHSVRPGPLKRIFHPRKISTVVIPRAIPHDSPHNPPNDLTKRNLGQTWHDGKQKRSLVPQDKLLPSDALRLSFDIPSSRRLVPRGLFDDLISEEEAYETVHLHMTPTEHLFHPQAKINYLSSSGEVLSSEPLRAHDHRVYSGEVIGDWSTSQRLEEDRIGGVYYPQGSEGQRGVRGTATIHVHHHHADDESGRAAETKFQGAFYIDGQLWHVMTKENYLRHAQEGDARIMQVGGPDSGLVMFMEGDEHDAKSEPFMQNSGFGAAKTGCSHDNLAFNTNSTGHPVLKERPRHPHSANQASAPFFPSLPSIALLDSFSPLLPFQQETPRRGISRRDDISTGGNARPSSNYIGSIGQTTGCPTEQRVVYMGVAADCNYISTYGGTEQARTQILTNWNSITALYRSTFNVSLGIIELNVMNETCPSSSTASSSSTAWNTPCSDSVTLNDRLSLFSEWRGRAGNGQAGLYHLMTSCPTDTEVGVAWLGTLCQTDSTSQSGSTVSGTGVSSSTRTEWPLISHEIGHNFGAIHDYRQHLLRNELPRSRHVVRSSAWFPENGIVEDGEDCDPGSNASSSCCDASSKRNKSTPAKSTPLIFEYVSLKLVNSCKAQSAIPQPIFAAAILVVSPVIRLYAERQRMKHVIWRNIALEAQDHVPKMRLGMMSGNTGDTIESWIDQNLQIAIPVIIVGSLLVLGILFWIGKCIFGACFSRRPSKKAAVQSMPQRYRGSEYSQSQPLAPPPPAQTSYPPHSFNQDQSGNHGYAYPPPPNNPYGHYPMQQVNNASRGGWVNDQQYNGPNFRH</sequence>
<proteinExistence type="predicted"/>
<name>A0ACC2WKC3_9TREE</name>
<accession>A0ACC2WKC3</accession>
<dbReference type="Proteomes" id="UP001230649">
    <property type="component" value="Unassembled WGS sequence"/>
</dbReference>
<reference evidence="1" key="1">
    <citation type="submission" date="2023-04" db="EMBL/GenBank/DDBJ databases">
        <title>Draft Genome sequencing of Naganishia species isolated from polar environments using Oxford Nanopore Technology.</title>
        <authorList>
            <person name="Leo P."/>
            <person name="Venkateswaran K."/>
        </authorList>
    </citation>
    <scope>NUCLEOTIDE SEQUENCE</scope>
    <source>
        <strain evidence="1">MNA-CCFEE 5262</strain>
    </source>
</reference>
<keyword evidence="2" id="KW-1185">Reference proteome</keyword>
<protein>
    <submittedName>
        <fullName evidence="1">Uncharacterized protein</fullName>
    </submittedName>
</protein>